<sequence length="124" mass="13402">MIKYIVFCVTLVICLVKAVVLNPHIIVPNESTVWKAGGTFDVKWDTIVYGSPIAPEVNGTIKLGYLDGTDINEHLFWTLASGFPLNTGSQSVVLPTDLVTKASYIIVLMGDSGNSSPQFTIEAN</sequence>
<feature type="signal peptide" evidence="2">
    <location>
        <begin position="1"/>
        <end position="18"/>
    </location>
</feature>
<feature type="chain" id="PRO_5007842444" description="Yeast cell wall synthesis Kre9/Knh1-like N-terminal domain-containing protein" evidence="2">
    <location>
        <begin position="19"/>
        <end position="124"/>
    </location>
</feature>
<name>A0A163E6T7_PHYB8</name>
<protein>
    <recommendedName>
        <fullName evidence="3">Yeast cell wall synthesis Kre9/Knh1-like N-terminal domain-containing protein</fullName>
    </recommendedName>
</protein>
<dbReference type="Pfam" id="PF10342">
    <property type="entry name" value="Kre9_KNH"/>
    <property type="match status" value="1"/>
</dbReference>
<dbReference type="InParanoid" id="A0A163E6T7"/>
<organism evidence="4 5">
    <name type="scientific">Phycomyces blakesleeanus (strain ATCC 8743b / DSM 1359 / FGSC 10004 / NBRC 33097 / NRRL 1555)</name>
    <dbReference type="NCBI Taxonomy" id="763407"/>
    <lineage>
        <taxon>Eukaryota</taxon>
        <taxon>Fungi</taxon>
        <taxon>Fungi incertae sedis</taxon>
        <taxon>Mucoromycota</taxon>
        <taxon>Mucoromycotina</taxon>
        <taxon>Mucoromycetes</taxon>
        <taxon>Mucorales</taxon>
        <taxon>Phycomycetaceae</taxon>
        <taxon>Phycomyces</taxon>
    </lineage>
</organism>
<reference evidence="5" key="1">
    <citation type="submission" date="2015-06" db="EMBL/GenBank/DDBJ databases">
        <title>Expansion of signal transduction pathways in fungi by whole-genome duplication.</title>
        <authorList>
            <consortium name="DOE Joint Genome Institute"/>
            <person name="Corrochano L.M."/>
            <person name="Kuo A."/>
            <person name="Marcet-Houben M."/>
            <person name="Polaino S."/>
            <person name="Salamov A."/>
            <person name="Villalobos J.M."/>
            <person name="Alvarez M.I."/>
            <person name="Avalos J."/>
            <person name="Benito E.P."/>
            <person name="Benoit I."/>
            <person name="Burger G."/>
            <person name="Camino L.P."/>
            <person name="Canovas D."/>
            <person name="Cerda-Olmedo E."/>
            <person name="Cheng J.-F."/>
            <person name="Dominguez A."/>
            <person name="Elias M."/>
            <person name="Eslava A.P."/>
            <person name="Glaser F."/>
            <person name="Grimwood J."/>
            <person name="Gutierrez G."/>
            <person name="Heitman J."/>
            <person name="Henrissat B."/>
            <person name="Iturriaga E.A."/>
            <person name="Lang B.F."/>
            <person name="Lavin J.L."/>
            <person name="Lee S."/>
            <person name="Li W."/>
            <person name="Lindquist E."/>
            <person name="Lopez-Garcia S."/>
            <person name="Luque E.M."/>
            <person name="Marcos A.T."/>
            <person name="Martin J."/>
            <person name="McCluskey K."/>
            <person name="Medina H.R."/>
            <person name="Miralles-Duran A."/>
            <person name="Miyazaki A."/>
            <person name="Munoz-Torres E."/>
            <person name="Oguiza J.A."/>
            <person name="Ohm R."/>
            <person name="Olmedo M."/>
            <person name="Orejas M."/>
            <person name="Ortiz-Castellanos L."/>
            <person name="Pisabarro A.G."/>
            <person name="Rodriguez-Romero J."/>
            <person name="Ruiz-Herrera J."/>
            <person name="Ruiz-Vazquez R."/>
            <person name="Sanz C."/>
            <person name="Schackwitz W."/>
            <person name="Schmutz J."/>
            <person name="Shahriari M."/>
            <person name="Shelest E."/>
            <person name="Silva-Franco F."/>
            <person name="Soanes D."/>
            <person name="Syed K."/>
            <person name="Tagua V.G."/>
            <person name="Talbot N.J."/>
            <person name="Thon M."/>
            <person name="De vries R.P."/>
            <person name="Wiebenga A."/>
            <person name="Yadav J.S."/>
            <person name="Braun E.L."/>
            <person name="Baker S."/>
            <person name="Garre V."/>
            <person name="Horwitz B."/>
            <person name="Torres-Martinez S."/>
            <person name="Idnurm A."/>
            <person name="Herrera-Estrella A."/>
            <person name="Gabaldon T."/>
            <person name="Grigoriev I.V."/>
        </authorList>
    </citation>
    <scope>NUCLEOTIDE SEQUENCE [LARGE SCALE GENOMIC DNA]</scope>
    <source>
        <strain evidence="5">NRRL 1555(-)</strain>
    </source>
</reference>
<dbReference type="InterPro" id="IPR018466">
    <property type="entry name" value="Kre9/Knh1-like_N"/>
</dbReference>
<evidence type="ECO:0000259" key="3">
    <source>
        <dbReference type="Pfam" id="PF10342"/>
    </source>
</evidence>
<dbReference type="VEuPathDB" id="FungiDB:PHYBLDRAFT_62784"/>
<dbReference type="Proteomes" id="UP000077315">
    <property type="component" value="Unassembled WGS sequence"/>
</dbReference>
<keyword evidence="1 2" id="KW-0732">Signal</keyword>
<evidence type="ECO:0000313" key="5">
    <source>
        <dbReference type="Proteomes" id="UP000077315"/>
    </source>
</evidence>
<keyword evidence="5" id="KW-1185">Reference proteome</keyword>
<proteinExistence type="predicted"/>
<dbReference type="EMBL" id="KV440975">
    <property type="protein sequence ID" value="OAD77020.1"/>
    <property type="molecule type" value="Genomic_DNA"/>
</dbReference>
<evidence type="ECO:0000313" key="4">
    <source>
        <dbReference type="EMBL" id="OAD77020.1"/>
    </source>
</evidence>
<dbReference type="OrthoDB" id="2339190at2759"/>
<dbReference type="RefSeq" id="XP_018295060.1">
    <property type="nucleotide sequence ID" value="XM_018441014.1"/>
</dbReference>
<dbReference type="STRING" id="763407.A0A163E6T7"/>
<dbReference type="GeneID" id="29001920"/>
<evidence type="ECO:0000256" key="1">
    <source>
        <dbReference type="ARBA" id="ARBA00022729"/>
    </source>
</evidence>
<evidence type="ECO:0000256" key="2">
    <source>
        <dbReference type="SAM" id="SignalP"/>
    </source>
</evidence>
<feature type="domain" description="Yeast cell wall synthesis Kre9/Knh1-like N-terminal" evidence="3">
    <location>
        <begin position="28"/>
        <end position="121"/>
    </location>
</feature>
<accession>A0A163E6T7</accession>
<gene>
    <name evidence="4" type="ORF">PHYBLDRAFT_62784</name>
</gene>
<dbReference type="AlphaFoldDB" id="A0A163E6T7"/>